<name>G7Q5Y9_9BACT</name>
<accession>G7Q5Y9</accession>
<dbReference type="STRING" id="694327.DFW101_0910"/>
<protein>
    <submittedName>
        <fullName evidence="1">Uncharacterized protein</fullName>
    </submittedName>
</protein>
<evidence type="ECO:0000313" key="1">
    <source>
        <dbReference type="EMBL" id="EHJ46926.1"/>
    </source>
</evidence>
<organism evidence="1 2">
    <name type="scientific">Solidesulfovibrio carbinoliphilus subsp. oakridgensis</name>
    <dbReference type="NCBI Taxonomy" id="694327"/>
    <lineage>
        <taxon>Bacteria</taxon>
        <taxon>Pseudomonadati</taxon>
        <taxon>Thermodesulfobacteriota</taxon>
        <taxon>Desulfovibrionia</taxon>
        <taxon>Desulfovibrionales</taxon>
        <taxon>Desulfovibrionaceae</taxon>
        <taxon>Solidesulfovibrio</taxon>
    </lineage>
</organism>
<gene>
    <name evidence="1" type="ORF">DFW101_0910</name>
</gene>
<evidence type="ECO:0000313" key="2">
    <source>
        <dbReference type="Proteomes" id="UP000004662"/>
    </source>
</evidence>
<dbReference type="EMBL" id="CM001368">
    <property type="protein sequence ID" value="EHJ46926.1"/>
    <property type="molecule type" value="Genomic_DNA"/>
</dbReference>
<dbReference type="eggNOG" id="ENOG50318TG">
    <property type="taxonomic scope" value="Bacteria"/>
</dbReference>
<dbReference type="AlphaFoldDB" id="G7Q5Y9"/>
<reference evidence="2" key="1">
    <citation type="journal article" date="2015" name="Genome Announc.">
        <title>High-Quality Draft Genome Sequence of Desulfovibrio carbinoliphilus FW-101-2B, an Organic Acid-Oxidizing Sulfate-Reducing Bacterium Isolated from Uranium(VI)-Contaminated Groundwater.</title>
        <authorList>
            <person name="Ramsay B.D."/>
            <person name="Hwang C."/>
            <person name="Woo H.L."/>
            <person name="Carroll S.L."/>
            <person name="Lucas S."/>
            <person name="Han J."/>
            <person name="Lapidus A.L."/>
            <person name="Cheng J.F."/>
            <person name="Goodwin L.A."/>
            <person name="Pitluck S."/>
            <person name="Peters L."/>
            <person name="Chertkov O."/>
            <person name="Held B."/>
            <person name="Detter J.C."/>
            <person name="Han C.S."/>
            <person name="Tapia R."/>
            <person name="Land M.L."/>
            <person name="Hauser L.J."/>
            <person name="Kyrpides N.C."/>
            <person name="Ivanova N.N."/>
            <person name="Mikhailova N."/>
            <person name="Pagani I."/>
            <person name="Woyke T."/>
            <person name="Arkin A.P."/>
            <person name="Dehal P."/>
            <person name="Chivian D."/>
            <person name="Criddle C.S."/>
            <person name="Wu W."/>
            <person name="Chakraborty R."/>
            <person name="Hazen T.C."/>
            <person name="Fields M.W."/>
        </authorList>
    </citation>
    <scope>NUCLEOTIDE SEQUENCE [LARGE SCALE GENOMIC DNA]</scope>
    <source>
        <strain evidence="2">FW-101-2B</strain>
    </source>
</reference>
<sequence>MLQGKSVVDFYFFWRWQYIKRHKQCGLRIDFNPYEQQYRDNIKKFEREYSLNITPSRIIEGIISDKFVYYYPDCMSNESIIELDSSYLNDKGDRPIDYDDEGNPICENLTDYVENYCHLIAINKSTNIEIVLADIRCLFESDSRSREEAFIKSRNISIHDFQKENRDIVRAIGLWLWDRVKELGGKRGAIKQAIAELHKHNYLTQLGITEIEDTDIRFYRRRTEACVVAEEVLPFTKRGTKR</sequence>
<dbReference type="HOGENOM" id="CLU_1145759_0_0_7"/>
<dbReference type="Proteomes" id="UP000004662">
    <property type="component" value="Chromosome"/>
</dbReference>
<proteinExistence type="predicted"/>
<keyword evidence="2" id="KW-1185">Reference proteome</keyword>